<dbReference type="InterPro" id="IPR056579">
    <property type="entry name" value="Ufl1_N"/>
</dbReference>
<dbReference type="GO" id="GO:0005789">
    <property type="term" value="C:endoplasmic reticulum membrane"/>
    <property type="evidence" value="ECO:0007669"/>
    <property type="project" value="TreeGrafter"/>
</dbReference>
<dbReference type="PANTHER" id="PTHR31057:SF0">
    <property type="entry name" value="E3 UFM1-PROTEIN LIGASE 1"/>
    <property type="match status" value="1"/>
</dbReference>
<evidence type="ECO:0000256" key="2">
    <source>
        <dbReference type="ARBA" id="ARBA00014160"/>
    </source>
</evidence>
<dbReference type="GO" id="GO:1990592">
    <property type="term" value="P:protein K69-linked ufmylation"/>
    <property type="evidence" value="ECO:0007669"/>
    <property type="project" value="TreeGrafter"/>
</dbReference>
<feature type="domain" description="E3 UFM1-protein ligase 1-like N-terminal" evidence="4">
    <location>
        <begin position="7"/>
        <end position="71"/>
    </location>
</feature>
<dbReference type="AlphaFoldDB" id="A0A8J2M0A6"/>
<evidence type="ECO:0000313" key="5">
    <source>
        <dbReference type="EMBL" id="CAG9532445.1"/>
    </source>
</evidence>
<dbReference type="GO" id="GO:0034976">
    <property type="term" value="P:response to endoplasmic reticulum stress"/>
    <property type="evidence" value="ECO:0007669"/>
    <property type="project" value="TreeGrafter"/>
</dbReference>
<reference evidence="5" key="1">
    <citation type="submission" date="2021-09" db="EMBL/GenBank/DDBJ databases">
        <authorList>
            <consortium name="Pathogen Informatics"/>
        </authorList>
    </citation>
    <scope>NUCLEOTIDE SEQUENCE</scope>
</reference>
<evidence type="ECO:0000313" key="6">
    <source>
        <dbReference type="Proteomes" id="UP000746747"/>
    </source>
</evidence>
<dbReference type="Pfam" id="PF09743">
    <property type="entry name" value="E3_UFM1_ligase"/>
    <property type="match status" value="1"/>
</dbReference>
<name>A0A8J2M0A6_9BILA</name>
<accession>A0A8J2M0A6</accession>
<evidence type="ECO:0000259" key="4">
    <source>
        <dbReference type="Pfam" id="PF09743"/>
    </source>
</evidence>
<dbReference type="Proteomes" id="UP000746747">
    <property type="component" value="Unassembled WGS sequence"/>
</dbReference>
<keyword evidence="6" id="KW-1185">Reference proteome</keyword>
<dbReference type="InterPro" id="IPR018611">
    <property type="entry name" value="Ufl1"/>
</dbReference>
<dbReference type="GO" id="GO:0061666">
    <property type="term" value="F:UFM1 ligase activity"/>
    <property type="evidence" value="ECO:0007669"/>
    <property type="project" value="InterPro"/>
</dbReference>
<protein>
    <recommendedName>
        <fullName evidence="2">E3 UFM1-protein ligase 1 homolog</fullName>
    </recommendedName>
    <alternativeName>
        <fullName evidence="3">E3 UFM1-protein transferase 1 homolog</fullName>
    </alternativeName>
</protein>
<comment type="caution">
    <text evidence="5">The sequence shown here is derived from an EMBL/GenBank/DDBJ whole genome shotgun (WGS) entry which is preliminary data.</text>
</comment>
<dbReference type="PANTHER" id="PTHR31057">
    <property type="entry name" value="E3 UFM1-PROTEIN LIGASE 1"/>
    <property type="match status" value="1"/>
</dbReference>
<organism evidence="5 6">
    <name type="scientific">Cercopithifilaria johnstoni</name>
    <dbReference type="NCBI Taxonomy" id="2874296"/>
    <lineage>
        <taxon>Eukaryota</taxon>
        <taxon>Metazoa</taxon>
        <taxon>Ecdysozoa</taxon>
        <taxon>Nematoda</taxon>
        <taxon>Chromadorea</taxon>
        <taxon>Rhabditida</taxon>
        <taxon>Spirurina</taxon>
        <taxon>Spiruromorpha</taxon>
        <taxon>Filarioidea</taxon>
        <taxon>Onchocercidae</taxon>
        <taxon>Cercopithifilaria</taxon>
    </lineage>
</organism>
<evidence type="ECO:0000256" key="3">
    <source>
        <dbReference type="ARBA" id="ARBA00030452"/>
    </source>
</evidence>
<proteinExistence type="predicted"/>
<dbReference type="OrthoDB" id="10258297at2759"/>
<dbReference type="GO" id="GO:0032434">
    <property type="term" value="P:regulation of proteasomal ubiquitin-dependent protein catabolic process"/>
    <property type="evidence" value="ECO:0007669"/>
    <property type="project" value="TreeGrafter"/>
</dbReference>
<sequence length="73" mass="8301">MSATWADIQRLAADFQRIQLAEGSKKLSENNCVELISMLIKSKTIDILFTTDGKEYVTRNHLLTEVKNECIGR</sequence>
<dbReference type="EMBL" id="CAKAEH010000981">
    <property type="protein sequence ID" value="CAG9532445.1"/>
    <property type="molecule type" value="Genomic_DNA"/>
</dbReference>
<evidence type="ECO:0000256" key="1">
    <source>
        <dbReference type="ARBA" id="ARBA00003950"/>
    </source>
</evidence>
<feature type="non-terminal residue" evidence="5">
    <location>
        <position position="1"/>
    </location>
</feature>
<gene>
    <name evidence="5" type="ORF">CJOHNSTONI_LOCUS2753</name>
</gene>
<comment type="function">
    <text evidence="1">E3 UFM1-protein ligase that mediates ufmylation of target proteins.</text>
</comment>